<sequence>MVECSDLFSEQIQEQTKLQGIKNDEQNYRDDNNYHWFIWDNLQCN</sequence>
<accession>A0A645DUJ4</accession>
<protein>
    <submittedName>
        <fullName evidence="1">Uncharacterized protein</fullName>
    </submittedName>
</protein>
<name>A0A645DUJ4_9ZZZZ</name>
<gene>
    <name evidence="1" type="ORF">SDC9_139398</name>
</gene>
<proteinExistence type="predicted"/>
<comment type="caution">
    <text evidence="1">The sequence shown here is derived from an EMBL/GenBank/DDBJ whole genome shotgun (WGS) entry which is preliminary data.</text>
</comment>
<reference evidence="1" key="1">
    <citation type="submission" date="2019-08" db="EMBL/GenBank/DDBJ databases">
        <authorList>
            <person name="Kucharzyk K."/>
            <person name="Murdoch R.W."/>
            <person name="Higgins S."/>
            <person name="Loffler F."/>
        </authorList>
    </citation>
    <scope>NUCLEOTIDE SEQUENCE</scope>
</reference>
<dbReference type="AlphaFoldDB" id="A0A645DUJ4"/>
<evidence type="ECO:0000313" key="1">
    <source>
        <dbReference type="EMBL" id="MPM92263.1"/>
    </source>
</evidence>
<organism evidence="1">
    <name type="scientific">bioreactor metagenome</name>
    <dbReference type="NCBI Taxonomy" id="1076179"/>
    <lineage>
        <taxon>unclassified sequences</taxon>
        <taxon>metagenomes</taxon>
        <taxon>ecological metagenomes</taxon>
    </lineage>
</organism>
<dbReference type="EMBL" id="VSSQ01039226">
    <property type="protein sequence ID" value="MPM92263.1"/>
    <property type="molecule type" value="Genomic_DNA"/>
</dbReference>